<name>A0A2U7UA27_9VIRU</name>
<proteinExistence type="predicted"/>
<organism evidence="2">
    <name type="scientific">Pandoravirus quercus</name>
    <dbReference type="NCBI Taxonomy" id="2107709"/>
    <lineage>
        <taxon>Viruses</taxon>
        <taxon>Pandoravirus</taxon>
    </lineage>
</organism>
<dbReference type="Proteomes" id="UP000248852">
    <property type="component" value="Segment"/>
</dbReference>
<feature type="region of interest" description="Disordered" evidence="1">
    <location>
        <begin position="1"/>
        <end position="30"/>
    </location>
</feature>
<accession>A0A2U7UA27</accession>
<dbReference type="GeneID" id="36844438"/>
<dbReference type="KEGG" id="vg:36844438"/>
<evidence type="ECO:0000256" key="1">
    <source>
        <dbReference type="SAM" id="MobiDB-lite"/>
    </source>
</evidence>
<dbReference type="RefSeq" id="YP_009483566.1">
    <property type="nucleotide sequence ID" value="NC_037667.1"/>
</dbReference>
<gene>
    <name evidence="2" type="ORF">pqer_cds_875</name>
</gene>
<protein>
    <submittedName>
        <fullName evidence="2">Uncharacterized protein</fullName>
    </submittedName>
</protein>
<dbReference type="EMBL" id="MG011689">
    <property type="protein sequence ID" value="AVK75297.1"/>
    <property type="molecule type" value="Genomic_DNA"/>
</dbReference>
<reference evidence="2" key="1">
    <citation type="journal article" date="2018" name="Nat. Commun.">
        <title>Diversity and evolution of the emerging Pandoraviridae family.</title>
        <authorList>
            <person name="Legendre M."/>
            <person name="Fabre E."/>
            <person name="Poirot O."/>
            <person name="Jeudy S."/>
            <person name="Lartigue A."/>
            <person name="Alempic J.M."/>
            <person name="Beucher L."/>
            <person name="Philippe N."/>
            <person name="Bertaux L."/>
            <person name="Christo-Foroux E."/>
            <person name="Labadie K."/>
            <person name="Coute Y."/>
            <person name="Abergel C."/>
            <person name="Claverie J.M."/>
        </authorList>
    </citation>
    <scope>NUCLEOTIDE SEQUENCE [LARGE SCALE GENOMIC DNA]</scope>
    <source>
        <strain evidence="2">Quercus</strain>
    </source>
</reference>
<evidence type="ECO:0000313" key="2">
    <source>
        <dbReference type="EMBL" id="AVK75297.1"/>
    </source>
</evidence>
<sequence>MAKFVVRSQPDGDVTMSHAETKDQADSGESSIDDLYSRALWEGGGVEATTDPLPAIVRFCWVEAPAGVFVARARLNETFPDDGRTKQFSVYVQGTTVQEMESNAREHIQEWFDEAGSQTGAMPHVEFVHDGSFLVG</sequence>